<dbReference type="GO" id="GO:0006508">
    <property type="term" value="P:proteolysis"/>
    <property type="evidence" value="ECO:0007669"/>
    <property type="project" value="InterPro"/>
</dbReference>
<dbReference type="PANTHER" id="PTHR43056:SF5">
    <property type="entry name" value="PEPTIDASE S9 PROLYL OLIGOPEPTIDASE CATALYTIC DOMAIN-CONTAINING PROTEIN"/>
    <property type="match status" value="1"/>
</dbReference>
<keyword evidence="4" id="KW-1185">Reference proteome</keyword>
<dbReference type="OrthoDB" id="416344at2759"/>
<reference evidence="3" key="1">
    <citation type="submission" date="2020-10" db="EMBL/GenBank/DDBJ databases">
        <authorList>
            <person name="Han B."/>
            <person name="Lu T."/>
            <person name="Zhao Q."/>
            <person name="Huang X."/>
            <person name="Zhao Y."/>
        </authorList>
    </citation>
    <scope>NUCLEOTIDE SEQUENCE</scope>
</reference>
<dbReference type="InterPro" id="IPR029058">
    <property type="entry name" value="AB_hydrolase_fold"/>
</dbReference>
<dbReference type="InterPro" id="IPR050585">
    <property type="entry name" value="Xaa-Pro_dipeptidyl-ppase/CocE"/>
</dbReference>
<protein>
    <recommendedName>
        <fullName evidence="2">Peptidase S9 prolyl oligopeptidase catalytic domain-containing protein</fullName>
    </recommendedName>
</protein>
<evidence type="ECO:0000313" key="4">
    <source>
        <dbReference type="Proteomes" id="UP000604825"/>
    </source>
</evidence>
<name>A0A811SC90_9POAL</name>
<comment type="caution">
    <text evidence="3">The sequence shown here is derived from an EMBL/GenBank/DDBJ whole genome shotgun (WGS) entry which is preliminary data.</text>
</comment>
<organism evidence="3 4">
    <name type="scientific">Miscanthus lutarioriparius</name>
    <dbReference type="NCBI Taxonomy" id="422564"/>
    <lineage>
        <taxon>Eukaryota</taxon>
        <taxon>Viridiplantae</taxon>
        <taxon>Streptophyta</taxon>
        <taxon>Embryophyta</taxon>
        <taxon>Tracheophyta</taxon>
        <taxon>Spermatophyta</taxon>
        <taxon>Magnoliopsida</taxon>
        <taxon>Liliopsida</taxon>
        <taxon>Poales</taxon>
        <taxon>Poaceae</taxon>
        <taxon>PACMAD clade</taxon>
        <taxon>Panicoideae</taxon>
        <taxon>Andropogonodae</taxon>
        <taxon>Andropogoneae</taxon>
        <taxon>Saccharinae</taxon>
        <taxon>Miscanthus</taxon>
    </lineage>
</organism>
<dbReference type="GO" id="GO:0008236">
    <property type="term" value="F:serine-type peptidase activity"/>
    <property type="evidence" value="ECO:0007669"/>
    <property type="project" value="InterPro"/>
</dbReference>
<dbReference type="AlphaFoldDB" id="A0A811SC90"/>
<dbReference type="Gene3D" id="3.40.50.1820">
    <property type="entry name" value="alpha/beta hydrolase"/>
    <property type="match status" value="1"/>
</dbReference>
<feature type="domain" description="Peptidase S9 prolyl oligopeptidase catalytic" evidence="2">
    <location>
        <begin position="280"/>
        <end position="479"/>
    </location>
</feature>
<dbReference type="InterPro" id="IPR001375">
    <property type="entry name" value="Peptidase_S9_cat"/>
</dbReference>
<feature type="region of interest" description="Disordered" evidence="1">
    <location>
        <begin position="1"/>
        <end position="20"/>
    </location>
</feature>
<dbReference type="Pfam" id="PF00326">
    <property type="entry name" value="Peptidase_S9"/>
    <property type="match status" value="1"/>
</dbReference>
<evidence type="ECO:0000313" key="3">
    <source>
        <dbReference type="EMBL" id="CAD6339824.1"/>
    </source>
</evidence>
<evidence type="ECO:0000256" key="1">
    <source>
        <dbReference type="SAM" id="MobiDB-lite"/>
    </source>
</evidence>
<dbReference type="SUPFAM" id="SSF82171">
    <property type="entry name" value="DPP6 N-terminal domain-like"/>
    <property type="match status" value="1"/>
</dbReference>
<dbReference type="PANTHER" id="PTHR43056">
    <property type="entry name" value="PEPTIDASE S9 PROLYL OLIGOPEPTIDASE"/>
    <property type="match status" value="1"/>
</dbReference>
<gene>
    <name evidence="3" type="ORF">NCGR_LOCUS63922</name>
</gene>
<sequence length="496" mass="54771">MSSSAASSTPPAAAAAGGDKPAVAPYGSWRSPITADVVSGADRRLGGIALAGDGRLLWIEGRPEEKGRMVIVKEEDNPVDVIPQEFAARTLAQEYGGGAFAVNKSVVVFSNYKDQRLYKQTLGRELFFVTDRGSGFWNIYKWVEQTNEIVPVYSLDAEFTTPLWVFGISSYDFLGNSDHIVFSYRQKGRSHLGVLDCDSGSVSLLDIPFSDLSDVVASDDYFYIEGASASIPQSIAKKAYAYFYPPSNPNFQGLADEKPPLLVKTHGGPTAETRAILDLSVHYWTSRGWAYVDVNYGGSTGYGREYRERLLDKWGIVDVDDCCSCARFLVESGKVDGQRLCITGRSAGGYATLAALAFRDTFKAGASLYGVGDLTLLRTETHKFESHYIDNLVGNERAYYERSPINFVNQFTCPVILFQGLEDKVVPPDQARKIYNALKEKGLPVALVEYEGGQHGFRKAENIKFTLEQMMVFFARLVGKFEVADDITPIKIENFD</sequence>
<evidence type="ECO:0000259" key="2">
    <source>
        <dbReference type="Pfam" id="PF00326"/>
    </source>
</evidence>
<accession>A0A811SC90</accession>
<proteinExistence type="predicted"/>
<dbReference type="SUPFAM" id="SSF53474">
    <property type="entry name" value="alpha/beta-Hydrolases"/>
    <property type="match status" value="1"/>
</dbReference>
<dbReference type="Proteomes" id="UP000604825">
    <property type="component" value="Unassembled WGS sequence"/>
</dbReference>
<dbReference type="EMBL" id="CAJGYO010000019">
    <property type="protein sequence ID" value="CAD6339824.1"/>
    <property type="molecule type" value="Genomic_DNA"/>
</dbReference>